<accession>A0A7X3G6D4</accession>
<keyword evidence="2" id="KW-1185">Reference proteome</keyword>
<protein>
    <submittedName>
        <fullName evidence="1">Uncharacterized protein</fullName>
    </submittedName>
</protein>
<proteinExistence type="predicted"/>
<comment type="caution">
    <text evidence="1">The sequence shown here is derived from an EMBL/GenBank/DDBJ whole genome shotgun (WGS) entry which is preliminary data.</text>
</comment>
<dbReference type="RefSeq" id="WP_160410899.1">
    <property type="nucleotide sequence ID" value="NZ_WSES01000016.1"/>
</dbReference>
<sequence length="189" mass="19909">MRLEVSMLIGAVIATSIPAHADDYGCTVLLCLANPAGPMAVAECVPPIKKLYRDLARGRAFPTCQMASAPDSPGGKSWAEHGASYYNPCPAGTTALEAGAYATRSAGSSTYYLGIGEGDTPNGEETISLRDKVCVGNRIGDVNVDTGDGDGKTTLPVGVFDQVVLISPNPQPNYIDVYVNSAFLHRVRW</sequence>
<dbReference type="Proteomes" id="UP000443353">
    <property type="component" value="Unassembled WGS sequence"/>
</dbReference>
<reference evidence="1 2" key="1">
    <citation type="submission" date="2019-12" db="EMBL/GenBank/DDBJ databases">
        <authorList>
            <person name="Li C."/>
            <person name="Zhao J."/>
        </authorList>
    </citation>
    <scope>NUCLEOTIDE SEQUENCE [LARGE SCALE GENOMIC DNA]</scope>
    <source>
        <strain evidence="1 2">NEAU-DD11</strain>
    </source>
</reference>
<name>A0A7X3G6D4_9BURK</name>
<evidence type="ECO:0000313" key="1">
    <source>
        <dbReference type="EMBL" id="MVW64463.1"/>
    </source>
</evidence>
<gene>
    <name evidence="1" type="ORF">GPY61_31565</name>
</gene>
<evidence type="ECO:0000313" key="2">
    <source>
        <dbReference type="Proteomes" id="UP000443353"/>
    </source>
</evidence>
<dbReference type="AlphaFoldDB" id="A0A7X3G6D4"/>
<organism evidence="1 2">
    <name type="scientific">Massilia cellulosiltytica</name>
    <dbReference type="NCBI Taxonomy" id="2683234"/>
    <lineage>
        <taxon>Bacteria</taxon>
        <taxon>Pseudomonadati</taxon>
        <taxon>Pseudomonadota</taxon>
        <taxon>Betaproteobacteria</taxon>
        <taxon>Burkholderiales</taxon>
        <taxon>Oxalobacteraceae</taxon>
        <taxon>Telluria group</taxon>
        <taxon>Massilia</taxon>
    </lineage>
</organism>
<dbReference type="EMBL" id="WSES01000016">
    <property type="protein sequence ID" value="MVW64463.1"/>
    <property type="molecule type" value="Genomic_DNA"/>
</dbReference>